<proteinExistence type="predicted"/>
<dbReference type="EMBL" id="FJ822135">
    <property type="protein sequence ID" value="ACO37038.1"/>
    <property type="molecule type" value="Genomic_DNA"/>
</dbReference>
<evidence type="ECO:0000313" key="2">
    <source>
        <dbReference type="Proteomes" id="UP000001878"/>
    </source>
</evidence>
<dbReference type="GeneID" id="7750972"/>
<sequence length="198" mass="23121">MNPSNILRRLMPPFFVQNCDIIRKGGKFMKLSYEESIDLKNSNRSISKLSNRYHISSQTARKVRNSSIGYIVRIYADGDNPFYRKIRNIYRYKSDFRVVFSDKTGLFSRLCMNASREYILNSLVFMPTFSLLTVESKVEYIRRLLHFMGYDRVTVVPQRGVNELDRPFMAVADGARIHWNDLLTIITKTKGDKIGKNI</sequence>
<gene>
    <name evidence="1" type="ORF">lb338_phage_117</name>
</gene>
<evidence type="ECO:0000313" key="1">
    <source>
        <dbReference type="EMBL" id="ACO37038.1"/>
    </source>
</evidence>
<name>C1KFM7_9CAUD</name>
<dbReference type="KEGG" id="vg:7750972"/>
<accession>C1KFM7</accession>
<dbReference type="Proteomes" id="UP000001878">
    <property type="component" value="Segment"/>
</dbReference>
<keyword evidence="2" id="KW-1185">Reference proteome</keyword>
<dbReference type="RefSeq" id="YP_002790796.1">
    <property type="nucleotide sequence ID" value="NC_012530.1"/>
</dbReference>
<organism evidence="1 2">
    <name type="scientific">Lactobacillus phage Lb338-1</name>
    <dbReference type="NCBI Taxonomy" id="2892342"/>
    <lineage>
        <taxon>Viruses</taxon>
        <taxon>Duplodnaviria</taxon>
        <taxon>Heunggongvirae</taxon>
        <taxon>Uroviricota</taxon>
        <taxon>Caudoviricetes</taxon>
        <taxon>Herelleviridae</taxon>
        <taxon>Mooreparkvirus</taxon>
        <taxon>Mooreparkvirus Lb3381</taxon>
    </lineage>
</organism>
<protein>
    <submittedName>
        <fullName evidence="1">Uncharacterized protein</fullName>
    </submittedName>
</protein>
<reference evidence="1 2" key="1">
    <citation type="journal article" date="2009" name="Gene">
        <title>Genome of a virulent bacteriophage Lb338-1 that lyses the probiotic Lactobacillus paracasei cheese strain.</title>
        <authorList>
            <person name="Alemayehu D."/>
            <person name="Ross R.P."/>
            <person name="O'Sullivan O."/>
            <person name="Coffey A."/>
            <person name="Stanton C."/>
            <person name="Fitzgerald G.F."/>
            <person name="McAuliffe O."/>
        </authorList>
    </citation>
    <scope>NUCLEOTIDE SEQUENCE [LARGE SCALE GENOMIC DNA]</scope>
    <source>
        <strain evidence="1">Lb338-1</strain>
    </source>
</reference>